<protein>
    <submittedName>
        <fullName evidence="2">Uncharacterized protein</fullName>
    </submittedName>
</protein>
<comment type="caution">
    <text evidence="2">The sequence shown here is derived from an EMBL/GenBank/DDBJ whole genome shotgun (WGS) entry which is preliminary data.</text>
</comment>
<name>A0A837HR84_9BACT</name>
<reference evidence="2 3" key="1">
    <citation type="journal article" date="2015" name="Nature">
        <title>rRNA introns, odd ribosomes, and small enigmatic genomes across a large radiation of phyla.</title>
        <authorList>
            <person name="Brown C.T."/>
            <person name="Hug L.A."/>
            <person name="Thomas B.C."/>
            <person name="Sharon I."/>
            <person name="Castelle C.J."/>
            <person name="Singh A."/>
            <person name="Wilkins M.J."/>
            <person name="Williams K.H."/>
            <person name="Banfield J.F."/>
        </authorList>
    </citation>
    <scope>NUCLEOTIDE SEQUENCE [LARGE SCALE GENOMIC DNA]</scope>
</reference>
<gene>
    <name evidence="2" type="ORF">UT51_C0009G0019</name>
</gene>
<proteinExistence type="predicted"/>
<dbReference type="EMBL" id="LBXB01000009">
    <property type="protein sequence ID" value="KKR20045.1"/>
    <property type="molecule type" value="Genomic_DNA"/>
</dbReference>
<accession>A0A837HR84</accession>
<organism evidence="2 3">
    <name type="scientific">Candidatus Nomurabacteria bacterium GW2011_GWC2_39_41</name>
    <dbReference type="NCBI Taxonomy" id="1618754"/>
    <lineage>
        <taxon>Bacteria</taxon>
        <taxon>Candidatus Nomuraibacteriota</taxon>
    </lineage>
</organism>
<evidence type="ECO:0000313" key="3">
    <source>
        <dbReference type="Proteomes" id="UP000034656"/>
    </source>
</evidence>
<feature type="coiled-coil region" evidence="1">
    <location>
        <begin position="56"/>
        <end position="108"/>
    </location>
</feature>
<dbReference type="AlphaFoldDB" id="A0A837HR84"/>
<evidence type="ECO:0000313" key="2">
    <source>
        <dbReference type="EMBL" id="KKR20045.1"/>
    </source>
</evidence>
<sequence length="146" mass="17030">MITFILLGIIAFAEILRLVLTHTKTTKKAHFKQKFEGTQKMIWDLEFKVFKTREIREDIRVEYESMQSRIQSYKQQIKDGVQGIEDQLTLAERDAGRLLAQIKQLDIEVNGTKPTNEHPDGATGITHQIDSLRELRGMLQDWIYKL</sequence>
<keyword evidence="1" id="KW-0175">Coiled coil</keyword>
<dbReference type="Proteomes" id="UP000034656">
    <property type="component" value="Unassembled WGS sequence"/>
</dbReference>
<evidence type="ECO:0000256" key="1">
    <source>
        <dbReference type="SAM" id="Coils"/>
    </source>
</evidence>